<evidence type="ECO:0000256" key="12">
    <source>
        <dbReference type="ARBA" id="ARBA00034013"/>
    </source>
</evidence>
<evidence type="ECO:0000256" key="6">
    <source>
        <dbReference type="ARBA" id="ARBA00022490"/>
    </source>
</evidence>
<dbReference type="SUPFAM" id="SSF81296">
    <property type="entry name" value="E set domains"/>
    <property type="match status" value="1"/>
</dbReference>
<evidence type="ECO:0000259" key="15">
    <source>
        <dbReference type="SMART" id="SM00642"/>
    </source>
</evidence>
<keyword evidence="7 14" id="KW-0378">Hydrolase</keyword>
<comment type="pathway">
    <text evidence="2 14">Glycan biosynthesis; trehalose biosynthesis.</text>
</comment>
<feature type="domain" description="Glycosyl hydrolase family 13 catalytic" evidence="15">
    <location>
        <begin position="100"/>
        <end position="448"/>
    </location>
</feature>
<dbReference type="InterPro" id="IPR017853">
    <property type="entry name" value="GH"/>
</dbReference>
<dbReference type="InterPro" id="IPR044901">
    <property type="entry name" value="Trehalose_TreZ_E-set_sf"/>
</dbReference>
<dbReference type="SUPFAM" id="SSF51445">
    <property type="entry name" value="(Trans)glycosidases"/>
    <property type="match status" value="1"/>
</dbReference>
<organism evidence="16 17">
    <name type="scientific">Dyella flagellata</name>
    <dbReference type="NCBI Taxonomy" id="1867833"/>
    <lineage>
        <taxon>Bacteria</taxon>
        <taxon>Pseudomonadati</taxon>
        <taxon>Pseudomonadota</taxon>
        <taxon>Gammaproteobacteria</taxon>
        <taxon>Lysobacterales</taxon>
        <taxon>Rhodanobacteraceae</taxon>
        <taxon>Dyella</taxon>
    </lineage>
</organism>
<dbReference type="CDD" id="cd02853">
    <property type="entry name" value="E_set_MTHase_like_N"/>
    <property type="match status" value="1"/>
</dbReference>
<dbReference type="RefSeq" id="WP_284330908.1">
    <property type="nucleotide sequence ID" value="NZ_BSOA01000006.1"/>
</dbReference>
<dbReference type="EC" id="3.2.1.141" evidence="4 13"/>
<dbReference type="CDD" id="cd11325">
    <property type="entry name" value="AmyAc_GTHase"/>
    <property type="match status" value="1"/>
</dbReference>
<keyword evidence="8" id="KW-0119">Carbohydrate metabolism</keyword>
<dbReference type="InterPro" id="IPR013783">
    <property type="entry name" value="Ig-like_fold"/>
</dbReference>
<dbReference type="PIRSF" id="PIRSF006337">
    <property type="entry name" value="Trehalose_TreZ"/>
    <property type="match status" value="1"/>
</dbReference>
<dbReference type="InterPro" id="IPR014756">
    <property type="entry name" value="Ig_E-set"/>
</dbReference>
<dbReference type="Proteomes" id="UP001156627">
    <property type="component" value="Unassembled WGS sequence"/>
</dbReference>
<keyword evidence="6" id="KW-0963">Cytoplasm</keyword>
<name>A0ABQ5X889_9GAMM</name>
<gene>
    <name evidence="16" type="ORF">GCM10007898_10280</name>
</gene>
<dbReference type="Gene3D" id="1.10.10.760">
    <property type="entry name" value="E-set domains of sugar-utilizing enzymes"/>
    <property type="match status" value="1"/>
</dbReference>
<proteinExistence type="inferred from homology"/>
<dbReference type="InterPro" id="IPR012768">
    <property type="entry name" value="Trehalose_TreZ"/>
</dbReference>
<dbReference type="Gene3D" id="3.20.20.80">
    <property type="entry name" value="Glycosidases"/>
    <property type="match status" value="1"/>
</dbReference>
<dbReference type="Pfam" id="PF00128">
    <property type="entry name" value="Alpha-amylase"/>
    <property type="match status" value="1"/>
</dbReference>
<evidence type="ECO:0000313" key="16">
    <source>
        <dbReference type="EMBL" id="GLQ87462.1"/>
    </source>
</evidence>
<sequence length="603" mass="67603">MSAPPLIQKSPATSGHSCTYGAQILDDGTTRFRVWAPSVQRVELVIDELAFLMERDGEGNHTLTIEVDPDTRYVYRIGDRQVPDPASRAQPDGVLSASMVVDPRAYVWKSNQWHGMPWHHAVICEVHVGAMGGFDGLRRALPRLAACGYTAIELMPVAAFQGDRNWGYDGVLPYAPEASYGSIHALKAMVDEAHQLGLAVILDVVYNHFGPVGNELPNYAPEFFRADAQTPWGAAIDFRRPQVARFFLDNALMWINEYRFDGLRLDAVHAIKPTAFLEELGAAIRRNCLPRGREVWLVLENEHNGAGLLRGDYTAQWNDDAHNVLHVLLTGEQEGYYVDFAKHPGEDLAKALKEGFVFQGQSDRRGIPRGDPSQDLPPTSFVLFLQNHDQIGNRPLGERLTCLVNEADLRAAMVLVALSPMIPLFFMGEEWGCRTPFYYFTDYQGELAEKVREGRREEFAHFAGFADPERRQRIPDPNALATYAASIPRQEDSMSAQEWGHWFAGLLQMRKRHLVERLAGSRALSCEVLGKQAVHARWRLRSGQHWEIALNLSEQDVSLPRDSASRILWIEPQDVMDALDSGVLAAHTAVVLVRDPEGERLLA</sequence>
<evidence type="ECO:0000256" key="8">
    <source>
        <dbReference type="ARBA" id="ARBA00023277"/>
    </source>
</evidence>
<evidence type="ECO:0000256" key="3">
    <source>
        <dbReference type="ARBA" id="ARBA00008061"/>
    </source>
</evidence>
<reference evidence="17" key="1">
    <citation type="journal article" date="2019" name="Int. J. Syst. Evol. Microbiol.">
        <title>The Global Catalogue of Microorganisms (GCM) 10K type strain sequencing project: providing services to taxonomists for standard genome sequencing and annotation.</title>
        <authorList>
            <consortium name="The Broad Institute Genomics Platform"/>
            <consortium name="The Broad Institute Genome Sequencing Center for Infectious Disease"/>
            <person name="Wu L."/>
            <person name="Ma J."/>
        </authorList>
    </citation>
    <scope>NUCLEOTIDE SEQUENCE [LARGE SCALE GENOMIC DNA]</scope>
    <source>
        <strain evidence="17">NBRC 111981</strain>
    </source>
</reference>
<evidence type="ECO:0000256" key="14">
    <source>
        <dbReference type="PIRNR" id="PIRNR006337"/>
    </source>
</evidence>
<dbReference type="EMBL" id="BSOA01000006">
    <property type="protein sequence ID" value="GLQ87462.1"/>
    <property type="molecule type" value="Genomic_DNA"/>
</dbReference>
<evidence type="ECO:0000256" key="10">
    <source>
        <dbReference type="ARBA" id="ARBA00032057"/>
    </source>
</evidence>
<evidence type="ECO:0000256" key="7">
    <source>
        <dbReference type="ARBA" id="ARBA00022801"/>
    </source>
</evidence>
<evidence type="ECO:0000313" key="17">
    <source>
        <dbReference type="Proteomes" id="UP001156627"/>
    </source>
</evidence>
<evidence type="ECO:0000256" key="5">
    <source>
        <dbReference type="ARBA" id="ARBA00015938"/>
    </source>
</evidence>
<protein>
    <recommendedName>
        <fullName evidence="5 13">Malto-oligosyltrehalose trehalohydrolase</fullName>
        <shortName evidence="14">MTHase</shortName>
        <ecNumber evidence="4 13">3.2.1.141</ecNumber>
    </recommendedName>
    <alternativeName>
        <fullName evidence="11 14">4-alpha-D-((1-&gt;4)-alpha-D-glucano)trehalose trehalohydrolase</fullName>
    </alternativeName>
    <alternativeName>
        <fullName evidence="10 14">Maltooligosyl trehalose trehalohydrolase</fullName>
    </alternativeName>
</protein>
<dbReference type="InterPro" id="IPR006047">
    <property type="entry name" value="GH13_cat_dom"/>
</dbReference>
<dbReference type="PANTHER" id="PTHR43651">
    <property type="entry name" value="1,4-ALPHA-GLUCAN-BRANCHING ENZYME"/>
    <property type="match status" value="1"/>
</dbReference>
<dbReference type="Gene3D" id="2.60.40.10">
    <property type="entry name" value="Immunoglobulins"/>
    <property type="match status" value="1"/>
</dbReference>
<accession>A0ABQ5X889</accession>
<evidence type="ECO:0000256" key="2">
    <source>
        <dbReference type="ARBA" id="ARBA00005199"/>
    </source>
</evidence>
<dbReference type="InterPro" id="IPR022567">
    <property type="entry name" value="DUF3459"/>
</dbReference>
<dbReference type="NCBIfam" id="TIGR02402">
    <property type="entry name" value="trehalose_TreZ"/>
    <property type="match status" value="1"/>
</dbReference>
<comment type="subcellular location">
    <subcellularLocation>
        <location evidence="1">Cytoplasm</location>
    </subcellularLocation>
</comment>
<comment type="similarity">
    <text evidence="3 14">Belongs to the glycosyl hydrolase 13 family.</text>
</comment>
<comment type="catalytic activity">
    <reaction evidence="12 14">
        <text>hydrolysis of (1-&gt;4)-alpha-D-glucosidic linkage in 4-alpha-D-[(1-&gt;4)-alpha-D-glucanosyl]n trehalose to yield trehalose and (1-&gt;4)-alpha-D-glucan.</text>
        <dbReference type="EC" id="3.2.1.141"/>
    </reaction>
</comment>
<evidence type="ECO:0000256" key="1">
    <source>
        <dbReference type="ARBA" id="ARBA00004496"/>
    </source>
</evidence>
<dbReference type="PANTHER" id="PTHR43651:SF11">
    <property type="entry name" value="MALTO-OLIGOSYLTREHALOSE TREHALOHYDROLASE"/>
    <property type="match status" value="1"/>
</dbReference>
<comment type="caution">
    <text evidence="16">The sequence shown here is derived from an EMBL/GenBank/DDBJ whole genome shotgun (WGS) entry which is preliminary data.</text>
</comment>
<evidence type="ECO:0000256" key="11">
    <source>
        <dbReference type="ARBA" id="ARBA00033284"/>
    </source>
</evidence>
<keyword evidence="17" id="KW-1185">Reference proteome</keyword>
<evidence type="ECO:0000256" key="13">
    <source>
        <dbReference type="NCBIfam" id="TIGR02402"/>
    </source>
</evidence>
<evidence type="ECO:0000256" key="9">
    <source>
        <dbReference type="ARBA" id="ARBA00023295"/>
    </source>
</evidence>
<dbReference type="Pfam" id="PF11941">
    <property type="entry name" value="DUF3459"/>
    <property type="match status" value="1"/>
</dbReference>
<evidence type="ECO:0000256" key="4">
    <source>
        <dbReference type="ARBA" id="ARBA00012268"/>
    </source>
</evidence>
<keyword evidence="9 14" id="KW-0326">Glycosidase</keyword>
<dbReference type="SMART" id="SM00642">
    <property type="entry name" value="Aamy"/>
    <property type="match status" value="1"/>
</dbReference>